<dbReference type="InterPro" id="IPR055089">
    <property type="entry name" value="COP9_N"/>
</dbReference>
<proteinExistence type="predicted"/>
<protein>
    <submittedName>
        <fullName evidence="3">Related to JAB1-containing signalosome subunit 3</fullName>
    </submittedName>
</protein>
<keyword evidence="4" id="KW-1185">Reference proteome</keyword>
<dbReference type="GO" id="GO:0008180">
    <property type="term" value="C:COP9 signalosome"/>
    <property type="evidence" value="ECO:0007669"/>
    <property type="project" value="TreeGrafter"/>
</dbReference>
<dbReference type="OrthoDB" id="29061at2759"/>
<evidence type="ECO:0000259" key="2">
    <source>
        <dbReference type="Pfam" id="PF22788"/>
    </source>
</evidence>
<evidence type="ECO:0000313" key="3">
    <source>
        <dbReference type="EMBL" id="CZR59789.1"/>
    </source>
</evidence>
<evidence type="ECO:0000313" key="4">
    <source>
        <dbReference type="Proteomes" id="UP000184330"/>
    </source>
</evidence>
<reference evidence="3 4" key="1">
    <citation type="submission" date="2016-03" db="EMBL/GenBank/DDBJ databases">
        <authorList>
            <person name="Ploux O."/>
        </authorList>
    </citation>
    <scope>NUCLEOTIDE SEQUENCE [LARGE SCALE GENOMIC DNA]</scope>
    <source>
        <strain evidence="3 4">UAMH 11012</strain>
    </source>
</reference>
<accession>A0A1L7X436</accession>
<dbReference type="STRING" id="576137.A0A1L7X436"/>
<evidence type="ECO:0000256" key="1">
    <source>
        <dbReference type="ARBA" id="ARBA00022490"/>
    </source>
</evidence>
<dbReference type="EMBL" id="FJOG01000014">
    <property type="protein sequence ID" value="CZR59789.1"/>
    <property type="molecule type" value="Genomic_DNA"/>
</dbReference>
<dbReference type="GO" id="GO:0006511">
    <property type="term" value="P:ubiquitin-dependent protein catabolic process"/>
    <property type="evidence" value="ECO:0007669"/>
    <property type="project" value="TreeGrafter"/>
</dbReference>
<dbReference type="AlphaFoldDB" id="A0A1L7X436"/>
<dbReference type="PANTHER" id="PTHR10758">
    <property type="entry name" value="26S PROTEASOME NON-ATPASE REGULATORY SUBUNIT 3/COP9 SIGNALOSOME COMPLEX SUBUNIT 3"/>
    <property type="match status" value="1"/>
</dbReference>
<dbReference type="PANTHER" id="PTHR10758:SF1">
    <property type="entry name" value="COP9 SIGNALOSOME COMPLEX SUBUNIT 3"/>
    <property type="match status" value="1"/>
</dbReference>
<dbReference type="Proteomes" id="UP000184330">
    <property type="component" value="Unassembled WGS sequence"/>
</dbReference>
<gene>
    <name evidence="3" type="ORF">PAC_09683</name>
</gene>
<sequence length="498" mass="54999">MADLLPKLLSFPPHPPPAKPLSDQAYDEGIREQIDVVGKLTESKLLQQTSGGEHALDVINPSLNSIPYAYILLANISAMRKANSKGVDFETLWDKMIGFLVSFDPRQIRYIGEEFSAIVDAVAGLAASNRQSYLAVAPIATALTRLDPTGSMLTTHHLTLVKLALESRNFAAATQVLDKFILYVPGVPTVTKPKFICDMNLSPVTFITDKSKLTGKFKYVDVLEYFLYSGMIYMGMRDWDKALQCLESAITYPAKENNVSKVMVDAYKKWVLVGLLLEGKLLPLPKSTSSGAAKCYHVMAKPYETIAQIFESGTASRLKSEAEFGVHIWRGDLNYGLMLHVLSAFQKFQIRGLANIYSKISIPEIVSQTTSAETGNKLPTPQAAELLIQNMITSGELHATMSTSATGPSILTFSPKGQVLTESQMQRELAGSTERILALTKEIKQTDRLLTHDKEYIKFVQKQKKHVKQGGSGDQGIGVENMDWNDAIEDEDIMGTMY</sequence>
<feature type="domain" description="COP9 signalosome complex subunit 3 N-terminal helical repeats" evidence="2">
    <location>
        <begin position="45"/>
        <end position="290"/>
    </location>
</feature>
<organism evidence="3 4">
    <name type="scientific">Phialocephala subalpina</name>
    <dbReference type="NCBI Taxonomy" id="576137"/>
    <lineage>
        <taxon>Eukaryota</taxon>
        <taxon>Fungi</taxon>
        <taxon>Dikarya</taxon>
        <taxon>Ascomycota</taxon>
        <taxon>Pezizomycotina</taxon>
        <taxon>Leotiomycetes</taxon>
        <taxon>Helotiales</taxon>
        <taxon>Mollisiaceae</taxon>
        <taxon>Phialocephala</taxon>
        <taxon>Phialocephala fortinii species complex</taxon>
    </lineage>
</organism>
<dbReference type="InterPro" id="IPR050756">
    <property type="entry name" value="CSN3"/>
</dbReference>
<dbReference type="Pfam" id="PF22788">
    <property type="entry name" value="COP9_hel_rpt"/>
    <property type="match status" value="1"/>
</dbReference>
<keyword evidence="1" id="KW-0963">Cytoplasm</keyword>
<name>A0A1L7X436_9HELO</name>